<keyword evidence="10" id="KW-0418">Kinase</keyword>
<comment type="similarity">
    <text evidence="8">Belongs to the protein kinase superfamily.</text>
</comment>
<dbReference type="RefSeq" id="XP_040779253.1">
    <property type="nucleotide sequence ID" value="XM_040915907.1"/>
</dbReference>
<evidence type="ECO:0000259" key="9">
    <source>
        <dbReference type="PROSITE" id="PS50011"/>
    </source>
</evidence>
<dbReference type="Gene3D" id="1.10.510.10">
    <property type="entry name" value="Transferase(Phosphotransferase) domain 1"/>
    <property type="match status" value="1"/>
</dbReference>
<evidence type="ECO:0000313" key="11">
    <source>
        <dbReference type="Proteomes" id="UP000803844"/>
    </source>
</evidence>
<sequence length="192" mass="21504">YVFQAKIGNGAFGTVYRAVHSYTGATFAVKEIHKLGKQSLREPAILQSLSHRNIVKFIEFISMDQDNTMIVMELVHGLNLEILHAQSPFTLDDTRELATEMLFGLDYLHSNRITHRDLKPANILVPQRNPIHIKITDFGLAVARSQQLKTNCGTALYLAPEVLSEACYTNKVDLWSLGVIALELVLGLPDYP</sequence>
<feature type="binding site" evidence="7">
    <location>
        <position position="30"/>
    </location>
    <ligand>
        <name>ATP</name>
        <dbReference type="ChEBI" id="CHEBI:30616"/>
    </ligand>
</feature>
<dbReference type="GO" id="GO:0005524">
    <property type="term" value="F:ATP binding"/>
    <property type="evidence" value="ECO:0007669"/>
    <property type="project" value="UniProtKB-UniRule"/>
</dbReference>
<feature type="domain" description="Protein kinase" evidence="9">
    <location>
        <begin position="1"/>
        <end position="192"/>
    </location>
</feature>
<dbReference type="PROSITE" id="PS00108">
    <property type="entry name" value="PROTEIN_KINASE_ST"/>
    <property type="match status" value="1"/>
</dbReference>
<dbReference type="InterPro" id="IPR000719">
    <property type="entry name" value="Prot_kinase_dom"/>
</dbReference>
<evidence type="ECO:0000313" key="10">
    <source>
        <dbReference type="EMBL" id="KAF3768292.1"/>
    </source>
</evidence>
<evidence type="ECO:0000256" key="6">
    <source>
        <dbReference type="ARBA" id="ARBA00030237"/>
    </source>
</evidence>
<keyword evidence="3 7" id="KW-0547">Nucleotide-binding</keyword>
<comment type="subcellular location">
    <subcellularLocation>
        <location evidence="1">Preautophagosomal structure membrane</location>
        <topology evidence="1">Peripheral membrane protein</topology>
    </subcellularLocation>
</comment>
<keyword evidence="10" id="KW-0808">Transferase</keyword>
<dbReference type="GO" id="GO:0006914">
    <property type="term" value="P:autophagy"/>
    <property type="evidence" value="ECO:0007669"/>
    <property type="project" value="UniProtKB-KW"/>
</dbReference>
<accession>A0A9P4Y7E8</accession>
<evidence type="ECO:0000256" key="8">
    <source>
        <dbReference type="RuleBase" id="RU000304"/>
    </source>
</evidence>
<evidence type="ECO:0000256" key="5">
    <source>
        <dbReference type="ARBA" id="ARBA00023006"/>
    </source>
</evidence>
<dbReference type="OrthoDB" id="4062651at2759"/>
<keyword evidence="2" id="KW-0813">Transport</keyword>
<name>A0A9P4Y7E8_CRYP1</name>
<dbReference type="InterPro" id="IPR011009">
    <property type="entry name" value="Kinase-like_dom_sf"/>
</dbReference>
<keyword evidence="4 7" id="KW-0067">ATP-binding</keyword>
<dbReference type="PROSITE" id="PS00107">
    <property type="entry name" value="PROTEIN_KINASE_ATP"/>
    <property type="match status" value="1"/>
</dbReference>
<dbReference type="PANTHER" id="PTHR24348">
    <property type="entry name" value="SERINE/THREONINE-PROTEIN KINASE UNC-51-RELATED"/>
    <property type="match status" value="1"/>
</dbReference>
<dbReference type="InterPro" id="IPR017441">
    <property type="entry name" value="Protein_kinase_ATP_BS"/>
</dbReference>
<dbReference type="GeneID" id="63833036"/>
<evidence type="ECO:0000256" key="1">
    <source>
        <dbReference type="ARBA" id="ARBA00004623"/>
    </source>
</evidence>
<dbReference type="Proteomes" id="UP000803844">
    <property type="component" value="Unassembled WGS sequence"/>
</dbReference>
<protein>
    <recommendedName>
        <fullName evidence="6">Autophagy-related protein 1</fullName>
    </recommendedName>
</protein>
<keyword evidence="8" id="KW-0723">Serine/threonine-protein kinase</keyword>
<dbReference type="GO" id="GO:0010506">
    <property type="term" value="P:regulation of autophagy"/>
    <property type="evidence" value="ECO:0007669"/>
    <property type="project" value="InterPro"/>
</dbReference>
<keyword evidence="5" id="KW-0072">Autophagy</keyword>
<dbReference type="GO" id="GO:0034045">
    <property type="term" value="C:phagophore assembly site membrane"/>
    <property type="evidence" value="ECO:0007669"/>
    <property type="project" value="UniProtKB-SubCell"/>
</dbReference>
<dbReference type="AlphaFoldDB" id="A0A9P4Y7E8"/>
<evidence type="ECO:0000256" key="2">
    <source>
        <dbReference type="ARBA" id="ARBA00022448"/>
    </source>
</evidence>
<feature type="non-terminal residue" evidence="10">
    <location>
        <position position="1"/>
    </location>
</feature>
<dbReference type="InterPro" id="IPR045269">
    <property type="entry name" value="Atg1-like"/>
</dbReference>
<gene>
    <name evidence="10" type="ORF">M406DRAFT_232519</name>
</gene>
<dbReference type="GO" id="GO:0004674">
    <property type="term" value="F:protein serine/threonine kinase activity"/>
    <property type="evidence" value="ECO:0007669"/>
    <property type="project" value="UniProtKB-KW"/>
</dbReference>
<dbReference type="EMBL" id="MU032345">
    <property type="protein sequence ID" value="KAF3768292.1"/>
    <property type="molecule type" value="Genomic_DNA"/>
</dbReference>
<dbReference type="InterPro" id="IPR008271">
    <property type="entry name" value="Ser/Thr_kinase_AS"/>
</dbReference>
<organism evidence="10 11">
    <name type="scientific">Cryphonectria parasitica (strain ATCC 38755 / EP155)</name>
    <dbReference type="NCBI Taxonomy" id="660469"/>
    <lineage>
        <taxon>Eukaryota</taxon>
        <taxon>Fungi</taxon>
        <taxon>Dikarya</taxon>
        <taxon>Ascomycota</taxon>
        <taxon>Pezizomycotina</taxon>
        <taxon>Sordariomycetes</taxon>
        <taxon>Sordariomycetidae</taxon>
        <taxon>Diaporthales</taxon>
        <taxon>Cryphonectriaceae</taxon>
        <taxon>Cryphonectria-Endothia species complex</taxon>
        <taxon>Cryphonectria</taxon>
    </lineage>
</organism>
<evidence type="ECO:0000256" key="7">
    <source>
        <dbReference type="PROSITE-ProRule" id="PRU10141"/>
    </source>
</evidence>
<feature type="non-terminal residue" evidence="10">
    <location>
        <position position="192"/>
    </location>
</feature>
<dbReference type="Pfam" id="PF00069">
    <property type="entry name" value="Pkinase"/>
    <property type="match status" value="1"/>
</dbReference>
<keyword evidence="11" id="KW-1185">Reference proteome</keyword>
<evidence type="ECO:0000256" key="4">
    <source>
        <dbReference type="ARBA" id="ARBA00022840"/>
    </source>
</evidence>
<comment type="caution">
    <text evidence="10">The sequence shown here is derived from an EMBL/GenBank/DDBJ whole genome shotgun (WGS) entry which is preliminary data.</text>
</comment>
<proteinExistence type="inferred from homology"/>
<reference evidence="10" key="1">
    <citation type="journal article" date="2020" name="Phytopathology">
        <title>Genome sequence of the chestnut blight fungus Cryphonectria parasitica EP155: A fundamental resource for an archetypical invasive plant pathogen.</title>
        <authorList>
            <person name="Crouch J.A."/>
            <person name="Dawe A."/>
            <person name="Aerts A."/>
            <person name="Barry K."/>
            <person name="Churchill A.C.L."/>
            <person name="Grimwood J."/>
            <person name="Hillman B."/>
            <person name="Milgroom M.G."/>
            <person name="Pangilinan J."/>
            <person name="Smith M."/>
            <person name="Salamov A."/>
            <person name="Schmutz J."/>
            <person name="Yadav J."/>
            <person name="Grigoriev I.V."/>
            <person name="Nuss D."/>
        </authorList>
    </citation>
    <scope>NUCLEOTIDE SEQUENCE</scope>
    <source>
        <strain evidence="10">EP155</strain>
    </source>
</reference>
<evidence type="ECO:0000256" key="3">
    <source>
        <dbReference type="ARBA" id="ARBA00022741"/>
    </source>
</evidence>
<dbReference type="SMART" id="SM00220">
    <property type="entry name" value="S_TKc"/>
    <property type="match status" value="1"/>
</dbReference>
<dbReference type="SUPFAM" id="SSF56112">
    <property type="entry name" value="Protein kinase-like (PK-like)"/>
    <property type="match status" value="1"/>
</dbReference>
<dbReference type="PROSITE" id="PS50011">
    <property type="entry name" value="PROTEIN_KINASE_DOM"/>
    <property type="match status" value="1"/>
</dbReference>